<dbReference type="EMBL" id="JABVED010000001">
    <property type="protein sequence ID" value="MBC6445886.1"/>
    <property type="molecule type" value="Genomic_DNA"/>
</dbReference>
<evidence type="ECO:0000256" key="3">
    <source>
        <dbReference type="ARBA" id="ARBA00022448"/>
    </source>
</evidence>
<feature type="transmembrane region" description="Helical" evidence="8">
    <location>
        <begin position="288"/>
        <end position="315"/>
    </location>
</feature>
<evidence type="ECO:0000256" key="4">
    <source>
        <dbReference type="ARBA" id="ARBA00022475"/>
    </source>
</evidence>
<accession>A0ABR7KZN1</accession>
<dbReference type="Pfam" id="PF01594">
    <property type="entry name" value="AI-2E_transport"/>
    <property type="match status" value="1"/>
</dbReference>
<keyword evidence="6 8" id="KW-1133">Transmembrane helix</keyword>
<comment type="similarity">
    <text evidence="2">Belongs to the autoinducer-2 exporter (AI-2E) (TC 2.A.86) family.</text>
</comment>
<feature type="transmembrane region" description="Helical" evidence="8">
    <location>
        <begin position="238"/>
        <end position="267"/>
    </location>
</feature>
<keyword evidence="5 8" id="KW-0812">Transmembrane</keyword>
<sequence>MLIFLAIGYVALRVVLALAAVLIPLAIAVLLAALLAPVAQWLVRRGCARWLAAALVLLGSLTVLGGLFTLTVNALITGAGDLGGTLRDGVMSIRDWLVTGPLGLSERQMDAAVDDLVGLVGGQAERIVSGASTTAAAIGAALAGLVLTLFALFFFLYDGERIWAWVLTVTPDRVRARVDDTGRLALSSLGGFTRATLVVATVDAVAIGVGLLIIGVPMVVPLASLVFLAAFVPYVGAFFAGFVAVLVALVSGGPVMALATLLLSVAVQELEGEVLQPFLLSRAVRLHPLAVVFAVAAGVVLAGIVGALLAVPVVLVVRAALDPRGAAEPETPRRGALRKLWRAVTRARSARHLAAGREAG</sequence>
<evidence type="ECO:0000256" key="2">
    <source>
        <dbReference type="ARBA" id="ARBA00009773"/>
    </source>
</evidence>
<protein>
    <submittedName>
        <fullName evidence="9">AI-2E family transporter</fullName>
    </submittedName>
</protein>
<dbReference type="Proteomes" id="UP000734823">
    <property type="component" value="Unassembled WGS sequence"/>
</dbReference>
<dbReference type="PANTHER" id="PTHR21716:SF53">
    <property type="entry name" value="PERMEASE PERM-RELATED"/>
    <property type="match status" value="1"/>
</dbReference>
<dbReference type="RefSeq" id="WP_187217948.1">
    <property type="nucleotide sequence ID" value="NZ_JABVED010000001.1"/>
</dbReference>
<evidence type="ECO:0000313" key="9">
    <source>
        <dbReference type="EMBL" id="MBC6445886.1"/>
    </source>
</evidence>
<comment type="subcellular location">
    <subcellularLocation>
        <location evidence="1">Cell membrane</location>
        <topology evidence="1">Multi-pass membrane protein</topology>
    </subcellularLocation>
</comment>
<keyword evidence="10" id="KW-1185">Reference proteome</keyword>
<evidence type="ECO:0000256" key="7">
    <source>
        <dbReference type="ARBA" id="ARBA00023136"/>
    </source>
</evidence>
<feature type="transmembrane region" description="Helical" evidence="8">
    <location>
        <begin position="6"/>
        <end position="38"/>
    </location>
</feature>
<evidence type="ECO:0000256" key="5">
    <source>
        <dbReference type="ARBA" id="ARBA00022692"/>
    </source>
</evidence>
<proteinExistence type="inferred from homology"/>
<organism evidence="9 10">
    <name type="scientific">Actinokineospora xionganensis</name>
    <dbReference type="NCBI Taxonomy" id="2684470"/>
    <lineage>
        <taxon>Bacteria</taxon>
        <taxon>Bacillati</taxon>
        <taxon>Actinomycetota</taxon>
        <taxon>Actinomycetes</taxon>
        <taxon>Pseudonocardiales</taxon>
        <taxon>Pseudonocardiaceae</taxon>
        <taxon>Actinokineospora</taxon>
    </lineage>
</organism>
<keyword evidence="4" id="KW-1003">Cell membrane</keyword>
<feature type="transmembrane region" description="Helical" evidence="8">
    <location>
        <begin position="135"/>
        <end position="157"/>
    </location>
</feature>
<dbReference type="PANTHER" id="PTHR21716">
    <property type="entry name" value="TRANSMEMBRANE PROTEIN"/>
    <property type="match status" value="1"/>
</dbReference>
<evidence type="ECO:0000256" key="6">
    <source>
        <dbReference type="ARBA" id="ARBA00022989"/>
    </source>
</evidence>
<gene>
    <name evidence="9" type="ORF">GPZ80_01710</name>
</gene>
<comment type="caution">
    <text evidence="9">The sequence shown here is derived from an EMBL/GenBank/DDBJ whole genome shotgun (WGS) entry which is preliminary data.</text>
</comment>
<keyword evidence="3" id="KW-0813">Transport</keyword>
<feature type="transmembrane region" description="Helical" evidence="8">
    <location>
        <begin position="50"/>
        <end position="76"/>
    </location>
</feature>
<evidence type="ECO:0000313" key="10">
    <source>
        <dbReference type="Proteomes" id="UP000734823"/>
    </source>
</evidence>
<evidence type="ECO:0000256" key="8">
    <source>
        <dbReference type="SAM" id="Phobius"/>
    </source>
</evidence>
<reference evidence="9 10" key="1">
    <citation type="submission" date="2020-06" db="EMBL/GenBank/DDBJ databases">
        <title>Actinokineospora xiongansis sp. nov., isolated from soil of Baiyangdian.</title>
        <authorList>
            <person name="Zhang X."/>
        </authorList>
    </citation>
    <scope>NUCLEOTIDE SEQUENCE [LARGE SCALE GENOMIC DNA]</scope>
    <source>
        <strain evidence="9 10">HBU206404</strain>
    </source>
</reference>
<feature type="transmembrane region" description="Helical" evidence="8">
    <location>
        <begin position="204"/>
        <end position="232"/>
    </location>
</feature>
<keyword evidence="7 8" id="KW-0472">Membrane</keyword>
<name>A0ABR7KZN1_9PSEU</name>
<evidence type="ECO:0000256" key="1">
    <source>
        <dbReference type="ARBA" id="ARBA00004651"/>
    </source>
</evidence>
<dbReference type="InterPro" id="IPR002549">
    <property type="entry name" value="AI-2E-like"/>
</dbReference>